<dbReference type="OrthoDB" id="425344at2759"/>
<dbReference type="AlphaFoldDB" id="A0A5B7FG72"/>
<dbReference type="Proteomes" id="UP000324222">
    <property type="component" value="Unassembled WGS sequence"/>
</dbReference>
<evidence type="ECO:0000313" key="1">
    <source>
        <dbReference type="EMBL" id="MPC46271.1"/>
    </source>
</evidence>
<protein>
    <submittedName>
        <fullName evidence="1">Uncharacterized protein</fullName>
    </submittedName>
</protein>
<organism evidence="1 2">
    <name type="scientific">Portunus trituberculatus</name>
    <name type="common">Swimming crab</name>
    <name type="synonym">Neptunus trituberculatus</name>
    <dbReference type="NCBI Taxonomy" id="210409"/>
    <lineage>
        <taxon>Eukaryota</taxon>
        <taxon>Metazoa</taxon>
        <taxon>Ecdysozoa</taxon>
        <taxon>Arthropoda</taxon>
        <taxon>Crustacea</taxon>
        <taxon>Multicrustacea</taxon>
        <taxon>Malacostraca</taxon>
        <taxon>Eumalacostraca</taxon>
        <taxon>Eucarida</taxon>
        <taxon>Decapoda</taxon>
        <taxon>Pleocyemata</taxon>
        <taxon>Brachyura</taxon>
        <taxon>Eubrachyura</taxon>
        <taxon>Portunoidea</taxon>
        <taxon>Portunidae</taxon>
        <taxon>Portuninae</taxon>
        <taxon>Portunus</taxon>
    </lineage>
</organism>
<comment type="caution">
    <text evidence="1">The sequence shown here is derived from an EMBL/GenBank/DDBJ whole genome shotgun (WGS) entry which is preliminary data.</text>
</comment>
<sequence length="147" mass="16268">MLRRAYGSQLDLTGKQQLARLPLPFLIRGSVPEGGVPCGGGGVENMCLSRKGHGEEVSAVVKRHLALVSPCPFTLLAWSEAWYGAVREERACQTTDELLDPLIPRLRRRVVRAVREHKLDAAEGREFFSLTHGWMSSQVSLHALPPD</sequence>
<name>A0A5B7FG72_PORTR</name>
<reference evidence="1 2" key="1">
    <citation type="submission" date="2019-05" db="EMBL/GenBank/DDBJ databases">
        <title>Another draft genome of Portunus trituberculatus and its Hox gene families provides insights of decapod evolution.</title>
        <authorList>
            <person name="Jeong J.-H."/>
            <person name="Song I."/>
            <person name="Kim S."/>
            <person name="Choi T."/>
            <person name="Kim D."/>
            <person name="Ryu S."/>
            <person name="Kim W."/>
        </authorList>
    </citation>
    <scope>NUCLEOTIDE SEQUENCE [LARGE SCALE GENOMIC DNA]</scope>
    <source>
        <tissue evidence="1">Muscle</tissue>
    </source>
</reference>
<dbReference type="EMBL" id="VSRR010007127">
    <property type="protein sequence ID" value="MPC46271.1"/>
    <property type="molecule type" value="Genomic_DNA"/>
</dbReference>
<accession>A0A5B7FG72</accession>
<keyword evidence="2" id="KW-1185">Reference proteome</keyword>
<evidence type="ECO:0000313" key="2">
    <source>
        <dbReference type="Proteomes" id="UP000324222"/>
    </source>
</evidence>
<gene>
    <name evidence="1" type="ORF">E2C01_039985</name>
</gene>
<proteinExistence type="predicted"/>